<evidence type="ECO:0000313" key="1">
    <source>
        <dbReference type="EMBL" id="EAU38422.1"/>
    </source>
</evidence>
<dbReference type="STRING" id="341663.Q0CXB9"/>
<dbReference type="GeneID" id="4315962"/>
<gene>
    <name evidence="1" type="ORF">ATEG_01665</name>
</gene>
<proteinExistence type="predicted"/>
<dbReference type="OrthoDB" id="5362512at2759"/>
<organism evidence="1 2">
    <name type="scientific">Aspergillus terreus (strain NIH 2624 / FGSC A1156)</name>
    <dbReference type="NCBI Taxonomy" id="341663"/>
    <lineage>
        <taxon>Eukaryota</taxon>
        <taxon>Fungi</taxon>
        <taxon>Dikarya</taxon>
        <taxon>Ascomycota</taxon>
        <taxon>Pezizomycotina</taxon>
        <taxon>Eurotiomycetes</taxon>
        <taxon>Eurotiomycetidae</taxon>
        <taxon>Eurotiales</taxon>
        <taxon>Aspergillaceae</taxon>
        <taxon>Aspergillus</taxon>
        <taxon>Aspergillus subgen. Circumdati</taxon>
    </lineage>
</organism>
<accession>Q0CXB9</accession>
<dbReference type="RefSeq" id="XP_001209030.1">
    <property type="nucleotide sequence ID" value="XM_001209030.1"/>
</dbReference>
<reference evidence="2" key="1">
    <citation type="submission" date="2005-09" db="EMBL/GenBank/DDBJ databases">
        <title>Annotation of the Aspergillus terreus NIH2624 genome.</title>
        <authorList>
            <person name="Birren B.W."/>
            <person name="Lander E.S."/>
            <person name="Galagan J.E."/>
            <person name="Nusbaum C."/>
            <person name="Devon K."/>
            <person name="Henn M."/>
            <person name="Ma L.-J."/>
            <person name="Jaffe D.B."/>
            <person name="Butler J."/>
            <person name="Alvarez P."/>
            <person name="Gnerre S."/>
            <person name="Grabherr M."/>
            <person name="Kleber M."/>
            <person name="Mauceli E.W."/>
            <person name="Brockman W."/>
            <person name="Rounsley S."/>
            <person name="Young S.K."/>
            <person name="LaButti K."/>
            <person name="Pushparaj V."/>
            <person name="DeCaprio D."/>
            <person name="Crawford M."/>
            <person name="Koehrsen M."/>
            <person name="Engels R."/>
            <person name="Montgomery P."/>
            <person name="Pearson M."/>
            <person name="Howarth C."/>
            <person name="Larson L."/>
            <person name="Luoma S."/>
            <person name="White J."/>
            <person name="Alvarado L."/>
            <person name="Kodira C.D."/>
            <person name="Zeng Q."/>
            <person name="Oleary S."/>
            <person name="Yandava C."/>
            <person name="Denning D.W."/>
            <person name="Nierman W.C."/>
            <person name="Milne T."/>
            <person name="Madden K."/>
        </authorList>
    </citation>
    <scope>NUCLEOTIDE SEQUENCE [LARGE SCALE GENOMIC DNA]</scope>
    <source>
        <strain evidence="2">NIH 2624 / FGSC A1156</strain>
    </source>
</reference>
<dbReference type="VEuPathDB" id="FungiDB:ATEG_01665"/>
<dbReference type="EMBL" id="CH476595">
    <property type="protein sequence ID" value="EAU38422.1"/>
    <property type="molecule type" value="Genomic_DNA"/>
</dbReference>
<sequence length="171" mass="19193">MALDPEETAIVAYHLLLFYYSQRELSVGGDAINAFAGMLRFLSDRLHTSILEGLLTSTFDISILYYGSGLKRRSEFPSYSWAGWSGAVDWPQWNFDPKFQSTESIFATEWLDTRTWIVWSAMTPDEALQLLDIGLKSAAATNENYVGYRNRCHPLLTRGNVPNPGATPAAM</sequence>
<evidence type="ECO:0000313" key="2">
    <source>
        <dbReference type="Proteomes" id="UP000007963"/>
    </source>
</evidence>
<dbReference type="HOGENOM" id="CLU_1562558_0_0_1"/>
<dbReference type="AlphaFoldDB" id="Q0CXB9"/>
<dbReference type="Proteomes" id="UP000007963">
    <property type="component" value="Unassembled WGS sequence"/>
</dbReference>
<protein>
    <submittedName>
        <fullName evidence="1">Uncharacterized protein</fullName>
    </submittedName>
</protein>
<name>Q0CXB9_ASPTN</name>